<feature type="region of interest" description="Disordered" evidence="1">
    <location>
        <begin position="1"/>
        <end position="40"/>
    </location>
</feature>
<dbReference type="Gene3D" id="3.40.630.30">
    <property type="match status" value="1"/>
</dbReference>
<comment type="caution">
    <text evidence="3">The sequence shown here is derived from an EMBL/GenBank/DDBJ whole genome shotgun (WGS) entry which is preliminary data.</text>
</comment>
<dbReference type="PANTHER" id="PTHR43792:SF1">
    <property type="entry name" value="N-ACETYLTRANSFERASE DOMAIN-CONTAINING PROTEIN"/>
    <property type="match status" value="1"/>
</dbReference>
<dbReference type="InterPro" id="IPR051531">
    <property type="entry name" value="N-acetyltransferase"/>
</dbReference>
<proteinExistence type="predicted"/>
<dbReference type="Pfam" id="PF13302">
    <property type="entry name" value="Acetyltransf_3"/>
    <property type="match status" value="1"/>
</dbReference>
<gene>
    <name evidence="3" type="ORF">SLS59_000784</name>
</gene>
<evidence type="ECO:0000313" key="4">
    <source>
        <dbReference type="Proteomes" id="UP001521222"/>
    </source>
</evidence>
<protein>
    <recommendedName>
        <fullName evidence="2">N-acetyltransferase domain-containing protein</fullName>
    </recommendedName>
</protein>
<dbReference type="SUPFAM" id="SSF55729">
    <property type="entry name" value="Acyl-CoA N-acyltransferases (Nat)"/>
    <property type="match status" value="1"/>
</dbReference>
<feature type="compositionally biased region" description="Low complexity" evidence="1">
    <location>
        <begin position="16"/>
        <end position="26"/>
    </location>
</feature>
<feature type="compositionally biased region" description="Basic and acidic residues" evidence="1">
    <location>
        <begin position="1"/>
        <end position="11"/>
    </location>
</feature>
<evidence type="ECO:0000259" key="2">
    <source>
        <dbReference type="Pfam" id="PF13302"/>
    </source>
</evidence>
<evidence type="ECO:0000313" key="3">
    <source>
        <dbReference type="EMBL" id="KAL1611143.1"/>
    </source>
</evidence>
<reference evidence="3 4" key="1">
    <citation type="submission" date="2024-02" db="EMBL/GenBank/DDBJ databases">
        <title>De novo assembly and annotation of 12 fungi associated with fruit tree decline syndrome in Ontario, Canada.</title>
        <authorList>
            <person name="Sulman M."/>
            <person name="Ellouze W."/>
            <person name="Ilyukhin E."/>
        </authorList>
    </citation>
    <scope>NUCLEOTIDE SEQUENCE [LARGE SCALE GENOMIC DNA]</scope>
    <source>
        <strain evidence="3 4">M97-236</strain>
    </source>
</reference>
<organism evidence="3 4">
    <name type="scientific">Nothophoma quercina</name>
    <dbReference type="NCBI Taxonomy" id="749835"/>
    <lineage>
        <taxon>Eukaryota</taxon>
        <taxon>Fungi</taxon>
        <taxon>Dikarya</taxon>
        <taxon>Ascomycota</taxon>
        <taxon>Pezizomycotina</taxon>
        <taxon>Dothideomycetes</taxon>
        <taxon>Pleosporomycetidae</taxon>
        <taxon>Pleosporales</taxon>
        <taxon>Pleosporineae</taxon>
        <taxon>Didymellaceae</taxon>
        <taxon>Nothophoma</taxon>
    </lineage>
</organism>
<name>A0ABR3S3W8_9PLEO</name>
<dbReference type="InterPro" id="IPR016181">
    <property type="entry name" value="Acyl_CoA_acyltransferase"/>
</dbReference>
<dbReference type="Proteomes" id="UP001521222">
    <property type="component" value="Unassembled WGS sequence"/>
</dbReference>
<accession>A0ABR3S3W8</accession>
<evidence type="ECO:0000256" key="1">
    <source>
        <dbReference type="SAM" id="MobiDB-lite"/>
    </source>
</evidence>
<dbReference type="InterPro" id="IPR000182">
    <property type="entry name" value="GNAT_dom"/>
</dbReference>
<keyword evidence="4" id="KW-1185">Reference proteome</keyword>
<dbReference type="EMBL" id="JAKIXB020000002">
    <property type="protein sequence ID" value="KAL1611143.1"/>
    <property type="molecule type" value="Genomic_DNA"/>
</dbReference>
<dbReference type="PANTHER" id="PTHR43792">
    <property type="entry name" value="GNAT FAMILY, PUTATIVE (AFU_ORTHOLOGUE AFUA_3G00765)-RELATED-RELATED"/>
    <property type="match status" value="1"/>
</dbReference>
<sequence length="198" mass="21754">METIEDTEKIVGRYLPSPSSSSAPSKTHPPPTSAEDAAKKDKKLAYAVHEVSRDGSSRFIGLVNLVSLSGSSLPLPEHLVIPKGEEKDTLVVELAYSFLPLAWGKGYATEAVTAVLGACQSGKSKEFWTPWERVWLRVIVNGGNPPSQRVMAKCGIKHTGIFKWKGERIFLGGEWRTEDDLWIYGCYLQEGKSEECGA</sequence>
<feature type="domain" description="N-acetyltransferase" evidence="2">
    <location>
        <begin position="36"/>
        <end position="156"/>
    </location>
</feature>